<dbReference type="Pfam" id="PF01370">
    <property type="entry name" value="Epimerase"/>
    <property type="match status" value="1"/>
</dbReference>
<reference evidence="2 3" key="1">
    <citation type="submission" date="2016-10" db="EMBL/GenBank/DDBJ databases">
        <authorList>
            <person name="de Groot N.N."/>
        </authorList>
    </citation>
    <scope>NUCLEOTIDE SEQUENCE [LARGE SCALE GENOMIC DNA]</scope>
    <source>
        <strain evidence="2">MBHS1</strain>
    </source>
</reference>
<dbReference type="InterPro" id="IPR036291">
    <property type="entry name" value="NAD(P)-bd_dom_sf"/>
</dbReference>
<dbReference type="SUPFAM" id="SSF51735">
    <property type="entry name" value="NAD(P)-binding Rossmann-fold domains"/>
    <property type="match status" value="1"/>
</dbReference>
<gene>
    <name evidence="2" type="primary">galE_3</name>
    <name evidence="2" type="ORF">MBHS_04451</name>
</gene>
<organism evidence="2 3">
    <name type="scientific">Candidatus Venteria ishoeyi</name>
    <dbReference type="NCBI Taxonomy" id="1899563"/>
    <lineage>
        <taxon>Bacteria</taxon>
        <taxon>Pseudomonadati</taxon>
        <taxon>Pseudomonadota</taxon>
        <taxon>Gammaproteobacteria</taxon>
        <taxon>Thiotrichales</taxon>
        <taxon>Thiotrichaceae</taxon>
        <taxon>Venteria</taxon>
    </lineage>
</organism>
<dbReference type="Proteomes" id="UP000236724">
    <property type="component" value="Unassembled WGS sequence"/>
</dbReference>
<dbReference type="EMBL" id="FMSV02000553">
    <property type="protein sequence ID" value="SEH08559.1"/>
    <property type="molecule type" value="Genomic_DNA"/>
</dbReference>
<dbReference type="EC" id="5.1.3.2" evidence="2"/>
<protein>
    <submittedName>
        <fullName evidence="2">UDP-glucose 4-epimerase</fullName>
        <ecNumber evidence="2">5.1.3.2</ecNumber>
    </submittedName>
</protein>
<dbReference type="PANTHER" id="PTHR43245">
    <property type="entry name" value="BIFUNCTIONAL POLYMYXIN RESISTANCE PROTEIN ARNA"/>
    <property type="match status" value="1"/>
</dbReference>
<feature type="domain" description="NAD-dependent epimerase/dehydratase" evidence="1">
    <location>
        <begin position="7"/>
        <end position="222"/>
    </location>
</feature>
<evidence type="ECO:0000259" key="1">
    <source>
        <dbReference type="Pfam" id="PF01370"/>
    </source>
</evidence>
<name>A0A1H6FGS6_9GAMM</name>
<dbReference type="InterPro" id="IPR001509">
    <property type="entry name" value="Epimerase_deHydtase"/>
</dbReference>
<keyword evidence="2" id="KW-0413">Isomerase</keyword>
<proteinExistence type="predicted"/>
<dbReference type="OrthoDB" id="9801056at2"/>
<evidence type="ECO:0000313" key="2">
    <source>
        <dbReference type="EMBL" id="SEH08559.1"/>
    </source>
</evidence>
<dbReference type="CDD" id="cd08946">
    <property type="entry name" value="SDR_e"/>
    <property type="match status" value="1"/>
</dbReference>
<dbReference type="GO" id="GO:0003978">
    <property type="term" value="F:UDP-glucose 4-epimerase activity"/>
    <property type="evidence" value="ECO:0007669"/>
    <property type="project" value="UniProtKB-EC"/>
</dbReference>
<keyword evidence="3" id="KW-1185">Reference proteome</keyword>
<dbReference type="RefSeq" id="WP_103922092.1">
    <property type="nucleotide sequence ID" value="NZ_FMSV02000553.1"/>
</dbReference>
<accession>A0A1H6FGS6</accession>
<dbReference type="Gene3D" id="3.40.50.720">
    <property type="entry name" value="NAD(P)-binding Rossmann-like Domain"/>
    <property type="match status" value="1"/>
</dbReference>
<sequence length="333" mass="37423">MNNSVCIIFGGTGFIGSHFAQFLISHHLADKIILADLAPPRTCFNFDKNLVQYVKLDVRQPIDSPDIPQSANLIVNLAAIHREPGHEPYEYFETNLLGAEHVCAWADKIGCKQLIFTSSIAPYGATESIKTEQSIPVPISAYGGSKLAAEKIHIGWQKAEPGKKLVIVRPGVVFGPGEGGNVTRLIQAVIHHYFFYMGNRKTHKAGGYVKELINSLFWALERTPVKGGVFLYNFSMQHPPTVEEYVKTTCKVAGIKRFVATMPYPFLLAISHLIEAVASFLSVKQPISPVRIRKLVRSNNIKPEILRQLNYQYLYSLESAMRDWKKERPDEWN</sequence>
<dbReference type="InterPro" id="IPR050177">
    <property type="entry name" value="Lipid_A_modif_metabolic_enz"/>
</dbReference>
<dbReference type="AlphaFoldDB" id="A0A1H6FGS6"/>
<evidence type="ECO:0000313" key="3">
    <source>
        <dbReference type="Proteomes" id="UP000236724"/>
    </source>
</evidence>